<accession>A0AAV1CH36</accession>
<dbReference type="Proteomes" id="UP001161247">
    <property type="component" value="Chromosome 2"/>
</dbReference>
<gene>
    <name evidence="1" type="ORF">OLC1_LOCUS5835</name>
</gene>
<sequence length="211" mass="24066">MFRGITFEKSKELRISILVHTIKPSNALACKTYTEALTTLKLARKSVDDFSDQHFDEKALIATSDFLNCLMSLLWEVLQPVNACAVVPAKDQRLELYEGLRYLRKENVTPVDIGRLSKLLESIKLIMAELGEKEPHVFSRSSTQLAYVDPVLKKLFELKSCGVQPTAMTQAETIQEELVCLRYFLGDIMELQLDDQQELQSLWVHVLGLIY</sequence>
<dbReference type="EMBL" id="OX459119">
    <property type="protein sequence ID" value="CAI9094732.1"/>
    <property type="molecule type" value="Genomic_DNA"/>
</dbReference>
<evidence type="ECO:0000313" key="1">
    <source>
        <dbReference type="EMBL" id="CAI9094732.1"/>
    </source>
</evidence>
<protein>
    <submittedName>
        <fullName evidence="1">OLC1v1030519C1</fullName>
    </submittedName>
</protein>
<reference evidence="1" key="1">
    <citation type="submission" date="2023-03" db="EMBL/GenBank/DDBJ databases">
        <authorList>
            <person name="Julca I."/>
        </authorList>
    </citation>
    <scope>NUCLEOTIDE SEQUENCE</scope>
</reference>
<dbReference type="AlphaFoldDB" id="A0AAV1CH36"/>
<proteinExistence type="predicted"/>
<evidence type="ECO:0000313" key="2">
    <source>
        <dbReference type="Proteomes" id="UP001161247"/>
    </source>
</evidence>
<keyword evidence="2" id="KW-1185">Reference proteome</keyword>
<organism evidence="1 2">
    <name type="scientific">Oldenlandia corymbosa var. corymbosa</name>
    <dbReference type="NCBI Taxonomy" id="529605"/>
    <lineage>
        <taxon>Eukaryota</taxon>
        <taxon>Viridiplantae</taxon>
        <taxon>Streptophyta</taxon>
        <taxon>Embryophyta</taxon>
        <taxon>Tracheophyta</taxon>
        <taxon>Spermatophyta</taxon>
        <taxon>Magnoliopsida</taxon>
        <taxon>eudicotyledons</taxon>
        <taxon>Gunneridae</taxon>
        <taxon>Pentapetalae</taxon>
        <taxon>asterids</taxon>
        <taxon>lamiids</taxon>
        <taxon>Gentianales</taxon>
        <taxon>Rubiaceae</taxon>
        <taxon>Rubioideae</taxon>
        <taxon>Spermacoceae</taxon>
        <taxon>Hedyotis-Oldenlandia complex</taxon>
        <taxon>Oldenlandia</taxon>
    </lineage>
</organism>
<name>A0AAV1CH36_OLDCO</name>